<evidence type="ECO:0000256" key="2">
    <source>
        <dbReference type="ARBA" id="ARBA00004370"/>
    </source>
</evidence>
<dbReference type="Gene3D" id="1.10.287.130">
    <property type="match status" value="1"/>
</dbReference>
<keyword evidence="12" id="KW-0732">Signal</keyword>
<dbReference type="PANTHER" id="PTHR45436:SF1">
    <property type="entry name" value="SENSOR PROTEIN QSEC"/>
    <property type="match status" value="1"/>
</dbReference>
<dbReference type="InterPro" id="IPR036890">
    <property type="entry name" value="HATPase_C_sf"/>
</dbReference>
<dbReference type="Pfam" id="PF02518">
    <property type="entry name" value="HATPase_c"/>
    <property type="match status" value="1"/>
</dbReference>
<evidence type="ECO:0000256" key="11">
    <source>
        <dbReference type="SAM" id="Phobius"/>
    </source>
</evidence>
<feature type="domain" description="HAMP" evidence="14">
    <location>
        <begin position="204"/>
        <end position="255"/>
    </location>
</feature>
<evidence type="ECO:0000256" key="6">
    <source>
        <dbReference type="ARBA" id="ARBA00022692"/>
    </source>
</evidence>
<dbReference type="PRINTS" id="PR00344">
    <property type="entry name" value="BCTRLSENSOR"/>
</dbReference>
<evidence type="ECO:0000259" key="14">
    <source>
        <dbReference type="PROSITE" id="PS50885"/>
    </source>
</evidence>
<sequence>MQPSLRRNLLQALAGPTTLLMLAAGAVAYGTAKSVVNSAYDQNLLNLAHGVASHVHPIGNWPELDLPAEAERMLRTDTQDEIFFRVRDERNRVLGGDADFPILDDLDPASTLPIPYQAEPAAGANTPPPKPPRTAVFRELEYRGEPVRAVRLYRSVGDGGIYVTVGETLHKRRDAMDRLLLGFVSASVLLALAAAVAARFGIPSGLAPLQRLADSLRRRAGTDLSAIDLAAVPDEIREVVGALNALFERLRKASARQREFLQDAAHQLRTPLAGLQMQLELLEARPLDETARARLRSSVDRVTRLANQLLALARAESGGRMLADATPVELAPLIDDLVEGWLEVADRRGIDLGIQREAVSLVGDPTLLQELISNLMDNALKYTPAGGSVTLHCSQAADGHRIEIEVADTGPGIPESVRAQVFERFYRHTGTTVGGSGLGLPIAREIVHCHGGHITLASGAHGHGTVVRVSLPASNDRGR</sequence>
<dbReference type="InterPro" id="IPR013727">
    <property type="entry name" value="2CSK_N"/>
</dbReference>
<dbReference type="PROSITE" id="PS50885">
    <property type="entry name" value="HAMP"/>
    <property type="match status" value="1"/>
</dbReference>
<accession>A0A127K5W2</accession>
<dbReference type="InterPro" id="IPR003661">
    <property type="entry name" value="HisK_dim/P_dom"/>
</dbReference>
<dbReference type="Pfam" id="PF08521">
    <property type="entry name" value="2CSK_N"/>
    <property type="match status" value="1"/>
</dbReference>
<dbReference type="SMART" id="SM00388">
    <property type="entry name" value="HisKA"/>
    <property type="match status" value="1"/>
</dbReference>
<evidence type="ECO:0000256" key="3">
    <source>
        <dbReference type="ARBA" id="ARBA00012438"/>
    </source>
</evidence>
<dbReference type="EC" id="2.7.13.3" evidence="3"/>
<dbReference type="SUPFAM" id="SSF55874">
    <property type="entry name" value="ATPase domain of HSP90 chaperone/DNA topoisomerase II/histidine kinase"/>
    <property type="match status" value="1"/>
</dbReference>
<dbReference type="EMBL" id="CP014646">
    <property type="protein sequence ID" value="AMO37319.1"/>
    <property type="molecule type" value="Genomic_DNA"/>
</dbReference>
<dbReference type="PROSITE" id="PS50109">
    <property type="entry name" value="HIS_KIN"/>
    <property type="match status" value="1"/>
</dbReference>
<evidence type="ECO:0000259" key="13">
    <source>
        <dbReference type="PROSITE" id="PS50109"/>
    </source>
</evidence>
<dbReference type="RefSeq" id="WP_048705858.1">
    <property type="nucleotide sequence ID" value="NZ_CP014646.1"/>
</dbReference>
<dbReference type="InterPro" id="IPR036097">
    <property type="entry name" value="HisK_dim/P_sf"/>
</dbReference>
<organism evidence="15 16">
    <name type="scientific">Thauera humireducens</name>
    <dbReference type="NCBI Taxonomy" id="1134435"/>
    <lineage>
        <taxon>Bacteria</taxon>
        <taxon>Pseudomonadati</taxon>
        <taxon>Pseudomonadota</taxon>
        <taxon>Betaproteobacteria</taxon>
        <taxon>Rhodocyclales</taxon>
        <taxon>Zoogloeaceae</taxon>
        <taxon>Thauera</taxon>
    </lineage>
</organism>
<dbReference type="PANTHER" id="PTHR45436">
    <property type="entry name" value="SENSOR HISTIDINE KINASE YKOH"/>
    <property type="match status" value="1"/>
</dbReference>
<dbReference type="CDD" id="cd00075">
    <property type="entry name" value="HATPase"/>
    <property type="match status" value="1"/>
</dbReference>
<dbReference type="AlphaFoldDB" id="A0A127K5W2"/>
<comment type="catalytic activity">
    <reaction evidence="1">
        <text>ATP + protein L-histidine = ADP + protein N-phospho-L-histidine.</text>
        <dbReference type="EC" id="2.7.13.3"/>
    </reaction>
</comment>
<comment type="subcellular location">
    <subcellularLocation>
        <location evidence="2">Membrane</location>
    </subcellularLocation>
</comment>
<evidence type="ECO:0000313" key="16">
    <source>
        <dbReference type="Proteomes" id="UP000036902"/>
    </source>
</evidence>
<reference evidence="16" key="1">
    <citation type="submission" date="2016-03" db="EMBL/GenBank/DDBJ databases">
        <authorList>
            <person name="Ma C."/>
            <person name="Zhou S."/>
            <person name="Yang G."/>
        </authorList>
    </citation>
    <scope>NUCLEOTIDE SEQUENCE [LARGE SCALE GENOMIC DNA]</scope>
    <source>
        <strain evidence="16">SgZ-1</strain>
    </source>
</reference>
<evidence type="ECO:0000313" key="15">
    <source>
        <dbReference type="EMBL" id="AMO37319.1"/>
    </source>
</evidence>
<name>A0A127K5W2_9RHOO</name>
<keyword evidence="8 11" id="KW-1133">Transmembrane helix</keyword>
<dbReference type="SMART" id="SM00387">
    <property type="entry name" value="HATPase_c"/>
    <property type="match status" value="1"/>
</dbReference>
<dbReference type="GO" id="GO:0005886">
    <property type="term" value="C:plasma membrane"/>
    <property type="evidence" value="ECO:0007669"/>
    <property type="project" value="TreeGrafter"/>
</dbReference>
<keyword evidence="10 11" id="KW-0472">Membrane</keyword>
<keyword evidence="5" id="KW-0808">Transferase</keyword>
<evidence type="ECO:0000256" key="10">
    <source>
        <dbReference type="ARBA" id="ARBA00023136"/>
    </source>
</evidence>
<evidence type="ECO:0000256" key="8">
    <source>
        <dbReference type="ARBA" id="ARBA00022989"/>
    </source>
</evidence>
<evidence type="ECO:0000256" key="4">
    <source>
        <dbReference type="ARBA" id="ARBA00022553"/>
    </source>
</evidence>
<evidence type="ECO:0000256" key="12">
    <source>
        <dbReference type="SAM" id="SignalP"/>
    </source>
</evidence>
<gene>
    <name evidence="15" type="ORF">AC731_010360</name>
</gene>
<dbReference type="Pfam" id="PF00672">
    <property type="entry name" value="HAMP"/>
    <property type="match status" value="1"/>
</dbReference>
<feature type="transmembrane region" description="Helical" evidence="11">
    <location>
        <begin position="179"/>
        <end position="202"/>
    </location>
</feature>
<feature type="chain" id="PRO_5007798026" description="histidine kinase" evidence="12">
    <location>
        <begin position="29"/>
        <end position="479"/>
    </location>
</feature>
<keyword evidence="4" id="KW-0597">Phosphoprotein</keyword>
<dbReference type="InterPro" id="IPR003594">
    <property type="entry name" value="HATPase_dom"/>
</dbReference>
<evidence type="ECO:0000256" key="9">
    <source>
        <dbReference type="ARBA" id="ARBA00023012"/>
    </source>
</evidence>
<evidence type="ECO:0000256" key="5">
    <source>
        <dbReference type="ARBA" id="ARBA00022679"/>
    </source>
</evidence>
<dbReference type="GO" id="GO:0000155">
    <property type="term" value="F:phosphorelay sensor kinase activity"/>
    <property type="evidence" value="ECO:0007669"/>
    <property type="project" value="InterPro"/>
</dbReference>
<dbReference type="Gene3D" id="3.30.565.10">
    <property type="entry name" value="Histidine kinase-like ATPase, C-terminal domain"/>
    <property type="match status" value="1"/>
</dbReference>
<keyword evidence="9" id="KW-0902">Two-component regulatory system</keyword>
<dbReference type="InterPro" id="IPR003660">
    <property type="entry name" value="HAMP_dom"/>
</dbReference>
<dbReference type="SUPFAM" id="SSF47384">
    <property type="entry name" value="Homodimeric domain of signal transducing histidine kinase"/>
    <property type="match status" value="1"/>
</dbReference>
<dbReference type="InterPro" id="IPR005467">
    <property type="entry name" value="His_kinase_dom"/>
</dbReference>
<dbReference type="STRING" id="1134435.AC731_010360"/>
<feature type="signal peptide" evidence="12">
    <location>
        <begin position="1"/>
        <end position="28"/>
    </location>
</feature>
<dbReference type="InterPro" id="IPR050428">
    <property type="entry name" value="TCS_sensor_his_kinase"/>
</dbReference>
<feature type="domain" description="Histidine kinase" evidence="13">
    <location>
        <begin position="263"/>
        <end position="475"/>
    </location>
</feature>
<protein>
    <recommendedName>
        <fullName evidence="3">histidine kinase</fullName>
        <ecNumber evidence="3">2.7.13.3</ecNumber>
    </recommendedName>
</protein>
<dbReference type="CDD" id="cd00082">
    <property type="entry name" value="HisKA"/>
    <property type="match status" value="1"/>
</dbReference>
<dbReference type="Proteomes" id="UP000036902">
    <property type="component" value="Chromosome"/>
</dbReference>
<dbReference type="Pfam" id="PF00512">
    <property type="entry name" value="HisKA"/>
    <property type="match status" value="1"/>
</dbReference>
<dbReference type="KEGG" id="thu:AC731_010360"/>
<dbReference type="InterPro" id="IPR004358">
    <property type="entry name" value="Sig_transdc_His_kin-like_C"/>
</dbReference>
<evidence type="ECO:0000256" key="7">
    <source>
        <dbReference type="ARBA" id="ARBA00022777"/>
    </source>
</evidence>
<keyword evidence="7 15" id="KW-0418">Kinase</keyword>
<keyword evidence="6 11" id="KW-0812">Transmembrane</keyword>
<proteinExistence type="predicted"/>
<evidence type="ECO:0000256" key="1">
    <source>
        <dbReference type="ARBA" id="ARBA00000085"/>
    </source>
</evidence>
<keyword evidence="16" id="KW-1185">Reference proteome</keyword>